<evidence type="ECO:0000313" key="9">
    <source>
        <dbReference type="EMBL" id="WNQ13801.1"/>
    </source>
</evidence>
<evidence type="ECO:0000256" key="4">
    <source>
        <dbReference type="ARBA" id="ARBA00022490"/>
    </source>
</evidence>
<evidence type="ECO:0000256" key="1">
    <source>
        <dbReference type="ARBA" id="ARBA00004496"/>
    </source>
</evidence>
<evidence type="ECO:0000259" key="6">
    <source>
        <dbReference type="Pfam" id="PF02631"/>
    </source>
</evidence>
<dbReference type="InterPro" id="IPR053925">
    <property type="entry name" value="RecX_HTH_3rd"/>
</dbReference>
<name>A0AA96LKL7_9BACL</name>
<dbReference type="InterPro" id="IPR036388">
    <property type="entry name" value="WH-like_DNA-bd_sf"/>
</dbReference>
<dbReference type="Pfam" id="PF21982">
    <property type="entry name" value="RecX_HTH1"/>
    <property type="match status" value="1"/>
</dbReference>
<dbReference type="InterPro" id="IPR003783">
    <property type="entry name" value="Regulatory_RecX"/>
</dbReference>
<evidence type="ECO:0000256" key="5">
    <source>
        <dbReference type="HAMAP-Rule" id="MF_01114"/>
    </source>
</evidence>
<feature type="domain" description="RecX first three-helical" evidence="8">
    <location>
        <begin position="67"/>
        <end position="106"/>
    </location>
</feature>
<comment type="subcellular location">
    <subcellularLocation>
        <location evidence="1 5">Cytoplasm</location>
    </subcellularLocation>
</comment>
<dbReference type="PANTHER" id="PTHR33602">
    <property type="entry name" value="REGULATORY PROTEIN RECX FAMILY PROTEIN"/>
    <property type="match status" value="1"/>
</dbReference>
<dbReference type="KEGG" id="paun:MJA45_12535"/>
<dbReference type="Pfam" id="PF21981">
    <property type="entry name" value="RecX_HTH3"/>
    <property type="match status" value="1"/>
</dbReference>
<dbReference type="Gene3D" id="1.10.10.10">
    <property type="entry name" value="Winged helix-like DNA-binding domain superfamily/Winged helix DNA-binding domain"/>
    <property type="match status" value="3"/>
</dbReference>
<comment type="function">
    <text evidence="5">Modulates RecA activity.</text>
</comment>
<keyword evidence="4 5" id="KW-0963">Cytoplasm</keyword>
<accession>A0AA96LKL7</accession>
<feature type="domain" description="RecX third three-helical" evidence="7">
    <location>
        <begin position="160"/>
        <end position="205"/>
    </location>
</feature>
<organism evidence="9 10">
    <name type="scientific">Paenibacillus aurantius</name>
    <dbReference type="NCBI Taxonomy" id="2918900"/>
    <lineage>
        <taxon>Bacteria</taxon>
        <taxon>Bacillati</taxon>
        <taxon>Bacillota</taxon>
        <taxon>Bacilli</taxon>
        <taxon>Bacillales</taxon>
        <taxon>Paenibacillaceae</taxon>
        <taxon>Paenibacillus</taxon>
    </lineage>
</organism>
<gene>
    <name evidence="5" type="primary">recX</name>
    <name evidence="9" type="ORF">MJA45_12535</name>
</gene>
<dbReference type="RefSeq" id="WP_315607583.1">
    <property type="nucleotide sequence ID" value="NZ_CP130318.1"/>
</dbReference>
<reference evidence="9 10" key="1">
    <citation type="submission" date="2022-02" db="EMBL/GenBank/DDBJ databases">
        <title>Paenibacillus sp. MBLB1776 Whole Genome Shotgun Sequencing.</title>
        <authorList>
            <person name="Hwang C.Y."/>
            <person name="Cho E.-S."/>
            <person name="Seo M.-J."/>
        </authorList>
    </citation>
    <scope>NUCLEOTIDE SEQUENCE [LARGE SCALE GENOMIC DNA]</scope>
    <source>
        <strain evidence="9 10">MBLB1776</strain>
    </source>
</reference>
<dbReference type="Pfam" id="PF02631">
    <property type="entry name" value="RecX_HTH2"/>
    <property type="match status" value="1"/>
</dbReference>
<dbReference type="GO" id="GO:0006282">
    <property type="term" value="P:regulation of DNA repair"/>
    <property type="evidence" value="ECO:0007669"/>
    <property type="project" value="UniProtKB-UniRule"/>
</dbReference>
<dbReference type="InterPro" id="IPR053924">
    <property type="entry name" value="RecX_HTH_2nd"/>
</dbReference>
<protein>
    <recommendedName>
        <fullName evidence="3 5">Regulatory protein RecX</fullName>
    </recommendedName>
</protein>
<dbReference type="AlphaFoldDB" id="A0AA96LKL7"/>
<keyword evidence="10" id="KW-1185">Reference proteome</keyword>
<comment type="similarity">
    <text evidence="2 5">Belongs to the RecX family.</text>
</comment>
<evidence type="ECO:0000256" key="2">
    <source>
        <dbReference type="ARBA" id="ARBA00009695"/>
    </source>
</evidence>
<feature type="domain" description="RecX second three-helical" evidence="6">
    <location>
        <begin position="113"/>
        <end position="153"/>
    </location>
</feature>
<proteinExistence type="inferred from homology"/>
<dbReference type="HAMAP" id="MF_01114">
    <property type="entry name" value="RecX"/>
    <property type="match status" value="1"/>
</dbReference>
<dbReference type="GO" id="GO:0005737">
    <property type="term" value="C:cytoplasm"/>
    <property type="evidence" value="ECO:0007669"/>
    <property type="project" value="UniProtKB-SubCell"/>
</dbReference>
<dbReference type="EMBL" id="CP130318">
    <property type="protein sequence ID" value="WNQ13801.1"/>
    <property type="molecule type" value="Genomic_DNA"/>
</dbReference>
<sequence>MKASEESTVTRVDKQKRNKHRYNVHLDGEYAFSVHEDLLIKYRLLKGEVVNKEQLQTILEEDEKHRAYLDAIRFIGVRPRSVKEVKLKLKQRGYEPPLIQGTVDKLLDQNYLDDTQFAKMWAEQRVTFNKKGKKWIQAELAQKGIDRSKIQEAVEGIGEEEELTSAEDLARKKWPTLSGEEYEKKRKLYAFLMRRGYTPSIVGEAVKRITGESIEEFD</sequence>
<evidence type="ECO:0000313" key="10">
    <source>
        <dbReference type="Proteomes" id="UP001305702"/>
    </source>
</evidence>
<dbReference type="PANTHER" id="PTHR33602:SF1">
    <property type="entry name" value="REGULATORY PROTEIN RECX FAMILY PROTEIN"/>
    <property type="match status" value="1"/>
</dbReference>
<dbReference type="Proteomes" id="UP001305702">
    <property type="component" value="Chromosome"/>
</dbReference>
<evidence type="ECO:0000256" key="3">
    <source>
        <dbReference type="ARBA" id="ARBA00018111"/>
    </source>
</evidence>
<evidence type="ECO:0000259" key="7">
    <source>
        <dbReference type="Pfam" id="PF21981"/>
    </source>
</evidence>
<evidence type="ECO:0000259" key="8">
    <source>
        <dbReference type="Pfam" id="PF21982"/>
    </source>
</evidence>
<dbReference type="InterPro" id="IPR053926">
    <property type="entry name" value="RecX_HTH_1st"/>
</dbReference>